<evidence type="ECO:0000313" key="1">
    <source>
        <dbReference type="EMBL" id="GLQ26827.1"/>
    </source>
</evidence>
<proteinExistence type="predicted"/>
<name>A0ABQ5VIA1_9RHOB</name>
<reference evidence="1" key="1">
    <citation type="journal article" date="2014" name="Int. J. Syst. Evol. Microbiol.">
        <title>Complete genome of a new Firmicutes species belonging to the dominant human colonic microbiota ('Ruminococcus bicirculans') reveals two chromosomes and a selective capacity to utilize plant glucans.</title>
        <authorList>
            <consortium name="NISC Comparative Sequencing Program"/>
            <person name="Wegmann U."/>
            <person name="Louis P."/>
            <person name="Goesmann A."/>
            <person name="Henrissat B."/>
            <person name="Duncan S.H."/>
            <person name="Flint H.J."/>
        </authorList>
    </citation>
    <scope>NUCLEOTIDE SEQUENCE</scope>
    <source>
        <strain evidence="1">NBRC 109915</strain>
    </source>
</reference>
<organism evidence="1 2">
    <name type="scientific">Sulfitobacter pacificus</name>
    <dbReference type="NCBI Taxonomy" id="1499314"/>
    <lineage>
        <taxon>Bacteria</taxon>
        <taxon>Pseudomonadati</taxon>
        <taxon>Pseudomonadota</taxon>
        <taxon>Alphaproteobacteria</taxon>
        <taxon>Rhodobacterales</taxon>
        <taxon>Roseobacteraceae</taxon>
        <taxon>Sulfitobacter</taxon>
    </lineage>
</organism>
<dbReference type="Proteomes" id="UP001161388">
    <property type="component" value="Unassembled WGS sequence"/>
</dbReference>
<sequence>MTYVALYPMWGTSDAFCRVSSARPHDAVRLTKAADVPKITRGAKRDGQVVAFGPCLRSGFA</sequence>
<reference evidence="1" key="2">
    <citation type="submission" date="2023-01" db="EMBL/GenBank/DDBJ databases">
        <title>Draft genome sequence of Sulfitobacter pacificus strain NBRC 109915.</title>
        <authorList>
            <person name="Sun Q."/>
            <person name="Mori K."/>
        </authorList>
    </citation>
    <scope>NUCLEOTIDE SEQUENCE</scope>
    <source>
        <strain evidence="1">NBRC 109915</strain>
    </source>
</reference>
<comment type="caution">
    <text evidence="1">The sequence shown here is derived from an EMBL/GenBank/DDBJ whole genome shotgun (WGS) entry which is preliminary data.</text>
</comment>
<evidence type="ECO:0000313" key="2">
    <source>
        <dbReference type="Proteomes" id="UP001161388"/>
    </source>
</evidence>
<accession>A0ABQ5VIA1</accession>
<gene>
    <name evidence="1" type="ORF">GCM10007927_16300</name>
</gene>
<keyword evidence="2" id="KW-1185">Reference proteome</keyword>
<dbReference type="EMBL" id="BSNL01000001">
    <property type="protein sequence ID" value="GLQ26827.1"/>
    <property type="molecule type" value="Genomic_DNA"/>
</dbReference>
<protein>
    <submittedName>
        <fullName evidence="1">Uncharacterized protein</fullName>
    </submittedName>
</protein>